<proteinExistence type="predicted"/>
<keyword evidence="1" id="KW-0732">Signal</keyword>
<feature type="signal peptide" evidence="1">
    <location>
        <begin position="1"/>
        <end position="24"/>
    </location>
</feature>
<dbReference type="RefSeq" id="WP_073549720.1">
    <property type="nucleotide sequence ID" value="NZ_CAWMVK010000043.1"/>
</dbReference>
<dbReference type="Proteomes" id="UP000185984">
    <property type="component" value="Unassembled WGS sequence"/>
</dbReference>
<comment type="caution">
    <text evidence="2">The sequence shown here is derived from an EMBL/GenBank/DDBJ whole genome shotgun (WGS) entry which is preliminary data.</text>
</comment>
<reference evidence="2 3" key="1">
    <citation type="submission" date="2016-11" db="EMBL/GenBank/DDBJ databases">
        <title>Draft Genome Sequences of Nine Cyanobacterial Strains from Diverse Habitats.</title>
        <authorList>
            <person name="Zhu T."/>
            <person name="Hou S."/>
            <person name="Lu X."/>
            <person name="Hess W.R."/>
        </authorList>
    </citation>
    <scope>NUCLEOTIDE SEQUENCE [LARGE SCALE GENOMIC DNA]</scope>
    <source>
        <strain evidence="2 3">5.2 s.c.1</strain>
    </source>
</reference>
<evidence type="ECO:0000313" key="3">
    <source>
        <dbReference type="Proteomes" id="UP000185984"/>
    </source>
</evidence>
<evidence type="ECO:0008006" key="4">
    <source>
        <dbReference type="Google" id="ProtNLM"/>
    </source>
</evidence>
<feature type="chain" id="PRO_5012391705" description="Secreted protein" evidence="1">
    <location>
        <begin position="25"/>
        <end position="109"/>
    </location>
</feature>
<dbReference type="EMBL" id="MRCC01000009">
    <property type="protein sequence ID" value="OKH25819.1"/>
    <property type="molecule type" value="Genomic_DNA"/>
</dbReference>
<evidence type="ECO:0000256" key="1">
    <source>
        <dbReference type="SAM" id="SignalP"/>
    </source>
</evidence>
<dbReference type="STRING" id="247279.NIES1031_12545"/>
<sequence>MVTATLRTKLYCCALRSACQLAYALKNITAQAIHTVHHGSLFVTKMNVPTRTATTICRITAIEPATITEVAITTATAIAPLIAPIKDHNRNCRPALMLRIRTIANTKTR</sequence>
<evidence type="ECO:0000313" key="2">
    <source>
        <dbReference type="EMBL" id="OKH25819.1"/>
    </source>
</evidence>
<gene>
    <name evidence="2" type="ORF">NIES1031_12545</name>
</gene>
<dbReference type="AlphaFoldDB" id="A0A1U7HQH7"/>
<protein>
    <recommendedName>
        <fullName evidence="4">Secreted protein</fullName>
    </recommendedName>
</protein>
<accession>A0A1U7HQH7</accession>
<keyword evidence="3" id="KW-1185">Reference proteome</keyword>
<organism evidence="2 3">
    <name type="scientific">Chroogloeocystis siderophila 5.2 s.c.1</name>
    <dbReference type="NCBI Taxonomy" id="247279"/>
    <lineage>
        <taxon>Bacteria</taxon>
        <taxon>Bacillati</taxon>
        <taxon>Cyanobacteriota</taxon>
        <taxon>Cyanophyceae</taxon>
        <taxon>Oscillatoriophycideae</taxon>
        <taxon>Chroococcales</taxon>
        <taxon>Chroococcaceae</taxon>
        <taxon>Chroogloeocystis</taxon>
    </lineage>
</organism>
<name>A0A1U7HQH7_9CHRO</name>